<reference evidence="11 12" key="1">
    <citation type="submission" date="2019-11" db="EMBL/GenBank/DDBJ databases">
        <title>Novel species isolated from a subtropical stream in China.</title>
        <authorList>
            <person name="Lu H."/>
        </authorList>
    </citation>
    <scope>NUCLEOTIDE SEQUENCE [LARGE SCALE GENOMIC DNA]</scope>
    <source>
        <strain evidence="11 12">FT92W</strain>
    </source>
</reference>
<evidence type="ECO:0000313" key="11">
    <source>
        <dbReference type="EMBL" id="MRV76799.1"/>
    </source>
</evidence>
<evidence type="ECO:0000256" key="7">
    <source>
        <dbReference type="ARBA" id="ARBA00023136"/>
    </source>
</evidence>
<dbReference type="PANTHER" id="PTHR34597">
    <property type="entry name" value="SLR1661 PROTEIN"/>
    <property type="match status" value="1"/>
</dbReference>
<dbReference type="Gene3D" id="3.10.20.310">
    <property type="entry name" value="membrane protein fhac"/>
    <property type="match status" value="1"/>
</dbReference>
<keyword evidence="5" id="KW-0812">Transmembrane</keyword>
<comment type="similarity">
    <text evidence="2">Belongs to the TPS (TC 1.B.20) family.</text>
</comment>
<dbReference type="PANTHER" id="PTHR34597:SF3">
    <property type="entry name" value="OUTER MEMBRANE TRANSPORTER CDIB"/>
    <property type="match status" value="1"/>
</dbReference>
<dbReference type="Pfam" id="PF03865">
    <property type="entry name" value="ShlB"/>
    <property type="match status" value="1"/>
</dbReference>
<evidence type="ECO:0000259" key="10">
    <source>
        <dbReference type="PROSITE" id="PS51779"/>
    </source>
</evidence>
<organism evidence="11 12">
    <name type="scientific">Pseudoduganella rivuli</name>
    <dbReference type="NCBI Taxonomy" id="2666085"/>
    <lineage>
        <taxon>Bacteria</taxon>
        <taxon>Pseudomonadati</taxon>
        <taxon>Pseudomonadota</taxon>
        <taxon>Betaproteobacteria</taxon>
        <taxon>Burkholderiales</taxon>
        <taxon>Oxalobacteraceae</taxon>
        <taxon>Telluria group</taxon>
        <taxon>Pseudoduganella</taxon>
    </lineage>
</organism>
<evidence type="ECO:0000256" key="4">
    <source>
        <dbReference type="ARBA" id="ARBA00022452"/>
    </source>
</evidence>
<dbReference type="InterPro" id="IPR013686">
    <property type="entry name" value="Polypept-transport_assoc_ShlB"/>
</dbReference>
<feature type="chain" id="PRO_5031201343" description="POTRA domain-containing protein" evidence="9">
    <location>
        <begin position="33"/>
        <end position="555"/>
    </location>
</feature>
<dbReference type="InterPro" id="IPR034746">
    <property type="entry name" value="POTRA"/>
</dbReference>
<keyword evidence="6" id="KW-0653">Protein transport</keyword>
<dbReference type="Pfam" id="PF08479">
    <property type="entry name" value="POTRA_2"/>
    <property type="match status" value="1"/>
</dbReference>
<dbReference type="InterPro" id="IPR051544">
    <property type="entry name" value="TPS_OM_transporter"/>
</dbReference>
<dbReference type="GO" id="GO:0046819">
    <property type="term" value="P:protein secretion by the type V secretion system"/>
    <property type="evidence" value="ECO:0007669"/>
    <property type="project" value="TreeGrafter"/>
</dbReference>
<dbReference type="Gene3D" id="2.40.160.50">
    <property type="entry name" value="membrane protein fhac: a member of the omp85/tpsb transporter family"/>
    <property type="match status" value="1"/>
</dbReference>
<keyword evidence="8" id="KW-0998">Cell outer membrane</keyword>
<dbReference type="GO" id="GO:0098046">
    <property type="term" value="C:type V protein secretion system complex"/>
    <property type="evidence" value="ECO:0007669"/>
    <property type="project" value="TreeGrafter"/>
</dbReference>
<evidence type="ECO:0000256" key="5">
    <source>
        <dbReference type="ARBA" id="ARBA00022692"/>
    </source>
</evidence>
<evidence type="ECO:0000256" key="8">
    <source>
        <dbReference type="ARBA" id="ARBA00023237"/>
    </source>
</evidence>
<sequence>MSRIMSRNLRTQRSAAAAAIASLLLGPGAAMAQQAPADAVSAQPFALPPVPAAPAAGAADATDAQVTLRRIDVRGNTVLAESDLAALTAPYLGRQVSLAEIESLRQRLSRLYVERGYVNSGVQSPREIADGQLVFTVVEGRLTHIRLRGMERLDEAYVRRRLQPDAQQALNFDALRERFQLLLSDPLFERMHARMLPGARLGEAILDVDVARARPWQLAVFANNHRPVAIGANALGLNGSISNLSGQGDVLDASLQGPLGRGRGARGTLGWRMPLGQGGTALTAALDRGASSVTEEPARELDIHSRLDSSDIGLSHAFINTLGQKAELGVNRTWRVNRTWLLGQPYSFTPGEPDGRTRETLWRLWADYVRRSTSQVLALRVTYIGGGNNLQQIAGLPPNGAAGRRFRIWQAQAQYGRQVLDNGAELVVRAALQGTHDHLLALDAMAVGGAATVRGFRENQLVRDNGATATLELDYPLLNEASRGLALRPFVDIGRAHNVGETGATLASAGVAGRLRWHGVLAELAVAGKLRHSVALPGGATLQDQGVHLQVSYKF</sequence>
<evidence type="ECO:0000256" key="2">
    <source>
        <dbReference type="ARBA" id="ARBA00009055"/>
    </source>
</evidence>
<keyword evidence="12" id="KW-1185">Reference proteome</keyword>
<dbReference type="InterPro" id="IPR005565">
    <property type="entry name" value="Hemolysn_activator_HlyB_C"/>
</dbReference>
<comment type="caution">
    <text evidence="11">The sequence shown here is derived from an EMBL/GenBank/DDBJ whole genome shotgun (WGS) entry which is preliminary data.</text>
</comment>
<accession>A0A7X2LYB4</accession>
<comment type="subcellular location">
    <subcellularLocation>
        <location evidence="1">Cell outer membrane</location>
    </subcellularLocation>
</comment>
<dbReference type="AlphaFoldDB" id="A0A7X2LYB4"/>
<evidence type="ECO:0000313" key="12">
    <source>
        <dbReference type="Proteomes" id="UP000446768"/>
    </source>
</evidence>
<evidence type="ECO:0000256" key="9">
    <source>
        <dbReference type="SAM" id="SignalP"/>
    </source>
</evidence>
<feature type="signal peptide" evidence="9">
    <location>
        <begin position="1"/>
        <end position="32"/>
    </location>
</feature>
<name>A0A7X2LYB4_9BURK</name>
<proteinExistence type="inferred from homology"/>
<dbReference type="GO" id="GO:0009279">
    <property type="term" value="C:cell outer membrane"/>
    <property type="evidence" value="ECO:0007669"/>
    <property type="project" value="UniProtKB-SubCell"/>
</dbReference>
<evidence type="ECO:0000256" key="3">
    <source>
        <dbReference type="ARBA" id="ARBA00022448"/>
    </source>
</evidence>
<keyword evidence="7" id="KW-0472">Membrane</keyword>
<keyword evidence="4" id="KW-1134">Transmembrane beta strand</keyword>
<keyword evidence="3" id="KW-0813">Transport</keyword>
<dbReference type="EMBL" id="WKJJ01000045">
    <property type="protein sequence ID" value="MRV76799.1"/>
    <property type="molecule type" value="Genomic_DNA"/>
</dbReference>
<dbReference type="PROSITE" id="PS51779">
    <property type="entry name" value="POTRA"/>
    <property type="match status" value="1"/>
</dbReference>
<evidence type="ECO:0000256" key="1">
    <source>
        <dbReference type="ARBA" id="ARBA00004442"/>
    </source>
</evidence>
<dbReference type="GO" id="GO:0008320">
    <property type="term" value="F:protein transmembrane transporter activity"/>
    <property type="evidence" value="ECO:0007669"/>
    <property type="project" value="TreeGrafter"/>
</dbReference>
<protein>
    <recommendedName>
        <fullName evidence="10">POTRA domain-containing protein</fullName>
    </recommendedName>
</protein>
<evidence type="ECO:0000256" key="6">
    <source>
        <dbReference type="ARBA" id="ARBA00022927"/>
    </source>
</evidence>
<dbReference type="Proteomes" id="UP000446768">
    <property type="component" value="Unassembled WGS sequence"/>
</dbReference>
<keyword evidence="9" id="KW-0732">Signal</keyword>
<gene>
    <name evidence="11" type="ORF">GJ700_34325</name>
</gene>
<feature type="domain" description="POTRA" evidence="10">
    <location>
        <begin position="66"/>
        <end position="140"/>
    </location>
</feature>